<keyword evidence="2" id="KW-1185">Reference proteome</keyword>
<dbReference type="EMBL" id="VCIW01000002">
    <property type="protein sequence ID" value="TLS53623.1"/>
    <property type="molecule type" value="Genomic_DNA"/>
</dbReference>
<accession>A0A5R9GKS3</accession>
<dbReference type="OrthoDB" id="2599887at2"/>
<evidence type="ECO:0000313" key="2">
    <source>
        <dbReference type="Proteomes" id="UP000309676"/>
    </source>
</evidence>
<dbReference type="RefSeq" id="WP_138192941.1">
    <property type="nucleotide sequence ID" value="NZ_VCIW01000002.1"/>
</dbReference>
<reference evidence="1 2" key="1">
    <citation type="submission" date="2019-05" db="EMBL/GenBank/DDBJ databases">
        <authorList>
            <person name="Narsing Rao M.P."/>
            <person name="Li W.J."/>
        </authorList>
    </citation>
    <scope>NUCLEOTIDE SEQUENCE [LARGE SCALE GENOMIC DNA]</scope>
    <source>
        <strain evidence="1 2">SYSU_K30003</strain>
    </source>
</reference>
<comment type="caution">
    <text evidence="1">The sequence shown here is derived from an EMBL/GenBank/DDBJ whole genome shotgun (WGS) entry which is preliminary data.</text>
</comment>
<protein>
    <submittedName>
        <fullName evidence="1">Spore germination protein GerPE</fullName>
    </submittedName>
</protein>
<dbReference type="Pfam" id="PF10970">
    <property type="entry name" value="GerPE"/>
    <property type="match status" value="1"/>
</dbReference>
<sequence length="130" mass="14142">MNGRPRTSVVGELFVASVALSSIVLIGDGRIGNSRARAIAVKREYPIYRGDEGSFERYALFRAAIPEPPTLFPADIRFVPERTRIVVGRIDVLAASSSAIIQIGSNGDLANESRQKQFRQLLPESAAAQD</sequence>
<evidence type="ECO:0000313" key="1">
    <source>
        <dbReference type="EMBL" id="TLS53623.1"/>
    </source>
</evidence>
<dbReference type="AlphaFoldDB" id="A0A5R9GKS3"/>
<proteinExistence type="predicted"/>
<name>A0A5R9GKS3_9BACL</name>
<gene>
    <name evidence="1" type="ORF">FE782_04955</name>
</gene>
<dbReference type="Proteomes" id="UP000309676">
    <property type="component" value="Unassembled WGS sequence"/>
</dbReference>
<dbReference type="InterPro" id="IPR024496">
    <property type="entry name" value="Spore_germ_GerPE"/>
</dbReference>
<organism evidence="1 2">
    <name type="scientific">Paenibacillus antri</name>
    <dbReference type="NCBI Taxonomy" id="2582848"/>
    <lineage>
        <taxon>Bacteria</taxon>
        <taxon>Bacillati</taxon>
        <taxon>Bacillota</taxon>
        <taxon>Bacilli</taxon>
        <taxon>Bacillales</taxon>
        <taxon>Paenibacillaceae</taxon>
        <taxon>Paenibacillus</taxon>
    </lineage>
</organism>